<keyword evidence="6" id="KW-1185">Reference proteome</keyword>
<evidence type="ECO:0000256" key="1">
    <source>
        <dbReference type="ARBA" id="ARBA00004123"/>
    </source>
</evidence>
<proteinExistence type="predicted"/>
<dbReference type="AlphaFoldDB" id="A0A7J7GGZ7"/>
<reference evidence="6" key="1">
    <citation type="journal article" date="2020" name="Nat. Commun.">
        <title>Genome assembly of wild tea tree DASZ reveals pedigree and selection history of tea varieties.</title>
        <authorList>
            <person name="Zhang W."/>
            <person name="Zhang Y."/>
            <person name="Qiu H."/>
            <person name="Guo Y."/>
            <person name="Wan H."/>
            <person name="Zhang X."/>
            <person name="Scossa F."/>
            <person name="Alseekh S."/>
            <person name="Zhang Q."/>
            <person name="Wang P."/>
            <person name="Xu L."/>
            <person name="Schmidt M.H."/>
            <person name="Jia X."/>
            <person name="Li D."/>
            <person name="Zhu A."/>
            <person name="Guo F."/>
            <person name="Chen W."/>
            <person name="Ni D."/>
            <person name="Usadel B."/>
            <person name="Fernie A.R."/>
            <person name="Wen W."/>
        </authorList>
    </citation>
    <scope>NUCLEOTIDE SEQUENCE [LARGE SCALE GENOMIC DNA]</scope>
    <source>
        <strain evidence="6">cv. G240</strain>
    </source>
</reference>
<dbReference type="Proteomes" id="UP000593564">
    <property type="component" value="Unassembled WGS sequence"/>
</dbReference>
<reference evidence="5 6" key="2">
    <citation type="submission" date="2020-07" db="EMBL/GenBank/DDBJ databases">
        <title>Genome assembly of wild tea tree DASZ reveals pedigree and selection history of tea varieties.</title>
        <authorList>
            <person name="Zhang W."/>
        </authorList>
    </citation>
    <scope>NUCLEOTIDE SEQUENCE [LARGE SCALE GENOMIC DNA]</scope>
    <source>
        <strain evidence="6">cv. G240</strain>
        <tissue evidence="5">Leaf</tissue>
    </source>
</reference>
<gene>
    <name evidence="5" type="ORF">HYC85_024026</name>
</gene>
<dbReference type="GO" id="GO:0003700">
    <property type="term" value="F:DNA-binding transcription factor activity"/>
    <property type="evidence" value="ECO:0007669"/>
    <property type="project" value="TreeGrafter"/>
</dbReference>
<dbReference type="GO" id="GO:0043565">
    <property type="term" value="F:sequence-specific DNA binding"/>
    <property type="evidence" value="ECO:0007669"/>
    <property type="project" value="TreeGrafter"/>
</dbReference>
<dbReference type="InterPro" id="IPR051358">
    <property type="entry name" value="TF_AMS/ICE1/BHLH6-like"/>
</dbReference>
<dbReference type="Pfam" id="PF22754">
    <property type="entry name" value="bHLH-TF_ACT-like_plant"/>
    <property type="match status" value="1"/>
</dbReference>
<organism evidence="5 6">
    <name type="scientific">Camellia sinensis</name>
    <name type="common">Tea plant</name>
    <name type="synonym">Thea sinensis</name>
    <dbReference type="NCBI Taxonomy" id="4442"/>
    <lineage>
        <taxon>Eukaryota</taxon>
        <taxon>Viridiplantae</taxon>
        <taxon>Streptophyta</taxon>
        <taxon>Embryophyta</taxon>
        <taxon>Tracheophyta</taxon>
        <taxon>Spermatophyta</taxon>
        <taxon>Magnoliopsida</taxon>
        <taxon>eudicotyledons</taxon>
        <taxon>Gunneridae</taxon>
        <taxon>Pentapetalae</taxon>
        <taxon>asterids</taxon>
        <taxon>Ericales</taxon>
        <taxon>Theaceae</taxon>
        <taxon>Camellia</taxon>
    </lineage>
</organism>
<dbReference type="PANTHER" id="PTHR31945">
    <property type="entry name" value="TRANSCRIPTION FACTOR SCREAM2-RELATED"/>
    <property type="match status" value="1"/>
</dbReference>
<evidence type="ECO:0000256" key="2">
    <source>
        <dbReference type="ARBA" id="ARBA00023242"/>
    </source>
</evidence>
<evidence type="ECO:0000313" key="6">
    <source>
        <dbReference type="Proteomes" id="UP000593564"/>
    </source>
</evidence>
<feature type="coiled-coil region" evidence="3">
    <location>
        <begin position="44"/>
        <end position="71"/>
    </location>
</feature>
<accession>A0A7J7GGZ7</accession>
<dbReference type="PANTHER" id="PTHR31945:SF45">
    <property type="entry name" value="EXPRESSED PROTEIN"/>
    <property type="match status" value="1"/>
</dbReference>
<keyword evidence="3" id="KW-0175">Coiled coil</keyword>
<dbReference type="EMBL" id="JACBKZ010000011">
    <property type="protein sequence ID" value="KAF5939767.1"/>
    <property type="molecule type" value="Genomic_DNA"/>
</dbReference>
<comment type="subcellular location">
    <subcellularLocation>
        <location evidence="1">Nucleus</location>
    </subcellularLocation>
</comment>
<name>A0A7J7GGZ7_CAMSI</name>
<evidence type="ECO:0000259" key="4">
    <source>
        <dbReference type="Pfam" id="PF22754"/>
    </source>
</evidence>
<sequence>MWGPWAACAGLGPHVQEMRPHVRKIGEVLGWSLQYMQVNKTSIIVDASKYIEELKGKVERLSQDVASSQSSNGQNSLPMQVTVETLEKGFLINVFSEEKKCPGLLVTILKAFEELGLDVLDANVSCSDNFRLEAVGGELLRSGHNRRTITVCAVDNAQLGHGDRIDDFEPLWSASAARPWDPPLVDASLVRAFCTGRKFRTQLGFSIYRVFVSHRFLRRYQEGLSSSRSQVSSRR</sequence>
<comment type="caution">
    <text evidence="5">The sequence shown here is derived from an EMBL/GenBank/DDBJ whole genome shotgun (WGS) entry which is preliminary data.</text>
</comment>
<evidence type="ECO:0000313" key="5">
    <source>
        <dbReference type="EMBL" id="KAF5939767.1"/>
    </source>
</evidence>
<dbReference type="GO" id="GO:0005634">
    <property type="term" value="C:nucleus"/>
    <property type="evidence" value="ECO:0007669"/>
    <property type="project" value="UniProtKB-SubCell"/>
</dbReference>
<dbReference type="InterPro" id="IPR054502">
    <property type="entry name" value="bHLH-TF_ACT-like_plant"/>
</dbReference>
<evidence type="ECO:0000256" key="3">
    <source>
        <dbReference type="SAM" id="Coils"/>
    </source>
</evidence>
<keyword evidence="2" id="KW-0539">Nucleus</keyword>
<feature type="domain" description="Plant bHLH transcription factor ACT-like" evidence="4">
    <location>
        <begin position="80"/>
        <end position="138"/>
    </location>
</feature>
<protein>
    <recommendedName>
        <fullName evidence="4">Plant bHLH transcription factor ACT-like domain-containing protein</fullName>
    </recommendedName>
</protein>